<dbReference type="NCBIfam" id="TIGR00426">
    <property type="entry name" value="competence protein ComEA helix-hairpin-helix repeat region"/>
    <property type="match status" value="1"/>
</dbReference>
<dbReference type="InterPro" id="IPR010994">
    <property type="entry name" value="RuvA_2-like"/>
</dbReference>
<dbReference type="InterPro" id="IPR004509">
    <property type="entry name" value="Competence_ComEA_HhH"/>
</dbReference>
<evidence type="ECO:0000259" key="3">
    <source>
        <dbReference type="SMART" id="SM00278"/>
    </source>
</evidence>
<keyword evidence="2" id="KW-1133">Transmembrane helix</keyword>
<keyword evidence="2" id="KW-0812">Transmembrane</keyword>
<reference evidence="4 5" key="1">
    <citation type="submission" date="2020-04" db="EMBL/GenBank/DDBJ databases">
        <title>Antimicrobial susceptibility and clonality of vaginal-derived multi-drug resistant Mobiluncus isolates in China.</title>
        <authorList>
            <person name="Zhang X."/>
        </authorList>
    </citation>
    <scope>NUCLEOTIDE SEQUENCE [LARGE SCALE GENOMIC DNA]</scope>
    <source>
        <strain evidence="4 5">7</strain>
    </source>
</reference>
<feature type="compositionally biased region" description="Low complexity" evidence="1">
    <location>
        <begin position="179"/>
        <end position="191"/>
    </location>
</feature>
<comment type="caution">
    <text evidence="4">The sequence shown here is derived from an EMBL/GenBank/DDBJ whole genome shotgun (WGS) entry which is preliminary data.</text>
</comment>
<feature type="transmembrane region" description="Helical" evidence="2">
    <location>
        <begin position="134"/>
        <end position="155"/>
    </location>
</feature>
<feature type="region of interest" description="Disordered" evidence="1">
    <location>
        <begin position="292"/>
        <end position="333"/>
    </location>
</feature>
<dbReference type="GO" id="GO:0006281">
    <property type="term" value="P:DNA repair"/>
    <property type="evidence" value="ECO:0007669"/>
    <property type="project" value="InterPro"/>
</dbReference>
<feature type="domain" description="Helix-hairpin-helix DNA-binding motif class 1" evidence="3">
    <location>
        <begin position="339"/>
        <end position="358"/>
    </location>
</feature>
<dbReference type="GO" id="GO:0015627">
    <property type="term" value="C:type II protein secretion system complex"/>
    <property type="evidence" value="ECO:0007669"/>
    <property type="project" value="TreeGrafter"/>
</dbReference>
<feature type="compositionally biased region" description="Basic and acidic residues" evidence="1">
    <location>
        <begin position="8"/>
        <end position="18"/>
    </location>
</feature>
<evidence type="ECO:0000256" key="2">
    <source>
        <dbReference type="SAM" id="Phobius"/>
    </source>
</evidence>
<evidence type="ECO:0000313" key="5">
    <source>
        <dbReference type="Proteomes" id="UP000582487"/>
    </source>
</evidence>
<dbReference type="InterPro" id="IPR019554">
    <property type="entry name" value="Soluble_ligand-bd"/>
</dbReference>
<feature type="domain" description="Helix-hairpin-helix DNA-binding motif class 1" evidence="3">
    <location>
        <begin position="369"/>
        <end position="388"/>
    </location>
</feature>
<proteinExistence type="predicted"/>
<dbReference type="GO" id="GO:0015628">
    <property type="term" value="P:protein secretion by the type II secretion system"/>
    <property type="evidence" value="ECO:0007669"/>
    <property type="project" value="TreeGrafter"/>
</dbReference>
<dbReference type="EMBL" id="JABCUV010000010">
    <property type="protein sequence ID" value="NMW93781.1"/>
    <property type="molecule type" value="Genomic_DNA"/>
</dbReference>
<feature type="compositionally biased region" description="Gly residues" evidence="1">
    <location>
        <begin position="192"/>
        <end position="212"/>
    </location>
</feature>
<accession>A0A848RR23</accession>
<dbReference type="InterPro" id="IPR051675">
    <property type="entry name" value="Endo/Exo/Phosphatase_dom_1"/>
</dbReference>
<dbReference type="InterPro" id="IPR003583">
    <property type="entry name" value="Hlx-hairpin-Hlx_DNA-bd_motif"/>
</dbReference>
<dbReference type="SUPFAM" id="SSF47781">
    <property type="entry name" value="RuvA domain 2-like"/>
    <property type="match status" value="1"/>
</dbReference>
<feature type="region of interest" description="Disordered" evidence="1">
    <location>
        <begin position="1"/>
        <end position="46"/>
    </location>
</feature>
<gene>
    <name evidence="4" type="ORF">HHJ74_08810</name>
</gene>
<feature type="compositionally biased region" description="Gly residues" evidence="1">
    <location>
        <begin position="308"/>
        <end position="326"/>
    </location>
</feature>
<name>A0A848RR23_9ACTO</name>
<evidence type="ECO:0000313" key="4">
    <source>
        <dbReference type="EMBL" id="NMW93781.1"/>
    </source>
</evidence>
<dbReference type="Proteomes" id="UP000582487">
    <property type="component" value="Unassembled WGS sequence"/>
</dbReference>
<dbReference type="PANTHER" id="PTHR21180">
    <property type="entry name" value="ENDONUCLEASE/EXONUCLEASE/PHOSPHATASE FAMILY DOMAIN-CONTAINING PROTEIN 1"/>
    <property type="match status" value="1"/>
</dbReference>
<dbReference type="Pfam" id="PF10531">
    <property type="entry name" value="SLBB"/>
    <property type="match status" value="1"/>
</dbReference>
<dbReference type="SMART" id="SM00278">
    <property type="entry name" value="HhH1"/>
    <property type="match status" value="2"/>
</dbReference>
<dbReference type="AlphaFoldDB" id="A0A848RR23"/>
<dbReference type="RefSeq" id="WP_004016339.1">
    <property type="nucleotide sequence ID" value="NZ_CAMUNX010000010.1"/>
</dbReference>
<dbReference type="Gene3D" id="1.10.150.320">
    <property type="entry name" value="Photosystem II 12 kDa extrinsic protein"/>
    <property type="match status" value="1"/>
</dbReference>
<dbReference type="Gene3D" id="3.10.560.10">
    <property type="entry name" value="Outer membrane lipoprotein wza domain like"/>
    <property type="match status" value="1"/>
</dbReference>
<feature type="region of interest" description="Disordered" evidence="1">
    <location>
        <begin position="160"/>
        <end position="213"/>
    </location>
</feature>
<keyword evidence="4" id="KW-0238">DNA-binding</keyword>
<evidence type="ECO:0000256" key="1">
    <source>
        <dbReference type="SAM" id="MobiDB-lite"/>
    </source>
</evidence>
<sequence length="391" mass="38781">MTIFTPNERLDYSAETRDSSGYGSDSPGVSRVGSGSRLGGNPGNTPVDKLTAGVFARARAQGVGYDAPVAGEYETAAGGLGYDDPDFDTQLMNPASARLQNTFDEAKAKVTRGMRVSPPGRTPQRARLAPTPRVATLVAVFLLAIGGLVVGWQVLSAPPSQPVPGTVETGVGQGSALQAAGTGSRGASGNSGANGEGGAGGGGGGGGGGGASGAYAKDPKVAGQSPRLLLPGANGAELVVYVSGQVERPGVVRLADPARVTDALEAAGGAKPEADLRALNLARLVADGEQINVPLPGEAPPPGADAGSSGGSGSAGGSGGSGGSGGKGDKVNLNTADATDLQTLSGIGPALAQRILDYRKKNGQFHSIEQLDEVSGIGPAMMERLRDHVIL</sequence>
<dbReference type="Pfam" id="PF12836">
    <property type="entry name" value="HHH_3"/>
    <property type="match status" value="1"/>
</dbReference>
<dbReference type="GO" id="GO:0003677">
    <property type="term" value="F:DNA binding"/>
    <property type="evidence" value="ECO:0007669"/>
    <property type="project" value="UniProtKB-KW"/>
</dbReference>
<dbReference type="PANTHER" id="PTHR21180:SF32">
    <property type="entry name" value="ENDONUCLEASE_EXONUCLEASE_PHOSPHATASE FAMILY DOMAIN-CONTAINING PROTEIN 1"/>
    <property type="match status" value="1"/>
</dbReference>
<feature type="compositionally biased region" description="Low complexity" evidence="1">
    <location>
        <begin position="23"/>
        <end position="35"/>
    </location>
</feature>
<keyword evidence="2" id="KW-0472">Membrane</keyword>
<protein>
    <submittedName>
        <fullName evidence="4">ComEA family DNA-binding protein</fullName>
    </submittedName>
</protein>
<organism evidence="4 5">
    <name type="scientific">Mobiluncus mulieris</name>
    <dbReference type="NCBI Taxonomy" id="2052"/>
    <lineage>
        <taxon>Bacteria</taxon>
        <taxon>Bacillati</taxon>
        <taxon>Actinomycetota</taxon>
        <taxon>Actinomycetes</taxon>
        <taxon>Actinomycetales</taxon>
        <taxon>Actinomycetaceae</taxon>
        <taxon>Mobiluncus</taxon>
    </lineage>
</organism>